<protein>
    <submittedName>
        <fullName evidence="2">Putative Zn-dependent protease with MMP-like domain</fullName>
    </submittedName>
</protein>
<proteinExistence type="predicted"/>
<feature type="region of interest" description="Disordered" evidence="1">
    <location>
        <begin position="1"/>
        <end position="28"/>
    </location>
</feature>
<sequence>MSARFLFPEPDSGSASRGRSFENRRRNRHGRGLRGALLVQSLPGNRTREERFQDLVFESVEEAQSRFTNELSGMVTNIELVPPMEGIMHGAALGRGVPVGQAYARTPRNPPIITVFRRPVEEMSDSSTDLPDIVNDVVAELVGELLAVSPEEVDPHYGRPRRR</sequence>
<dbReference type="Pfam" id="PF06262">
    <property type="entry name" value="Zincin_1"/>
    <property type="match status" value="1"/>
</dbReference>
<dbReference type="CDD" id="cd12954">
    <property type="entry name" value="MMP_TTHA0227_like_1"/>
    <property type="match status" value="1"/>
</dbReference>
<dbReference type="Gene3D" id="3.30.2010.20">
    <property type="match status" value="1"/>
</dbReference>
<evidence type="ECO:0000313" key="3">
    <source>
        <dbReference type="Proteomes" id="UP000523863"/>
    </source>
</evidence>
<keyword evidence="2" id="KW-0378">Hydrolase</keyword>
<gene>
    <name evidence="2" type="ORF">BKA12_001355</name>
</gene>
<accession>A0A7W8YB45</accession>
<reference evidence="2 3" key="1">
    <citation type="submission" date="2020-08" db="EMBL/GenBank/DDBJ databases">
        <title>Sequencing the genomes of 1000 actinobacteria strains.</title>
        <authorList>
            <person name="Klenk H.-P."/>
        </authorList>
    </citation>
    <scope>NUCLEOTIDE SEQUENCE [LARGE SCALE GENOMIC DNA]</scope>
    <source>
        <strain evidence="2 3">DSM 23694</strain>
    </source>
</reference>
<comment type="caution">
    <text evidence="2">The sequence shown here is derived from an EMBL/GenBank/DDBJ whole genome shotgun (WGS) entry which is preliminary data.</text>
</comment>
<evidence type="ECO:0000313" key="2">
    <source>
        <dbReference type="EMBL" id="MBB5598275.1"/>
    </source>
</evidence>
<evidence type="ECO:0000256" key="1">
    <source>
        <dbReference type="SAM" id="MobiDB-lite"/>
    </source>
</evidence>
<dbReference type="Proteomes" id="UP000523863">
    <property type="component" value="Unassembled WGS sequence"/>
</dbReference>
<dbReference type="SUPFAM" id="SSF55486">
    <property type="entry name" value="Metalloproteases ('zincins'), catalytic domain"/>
    <property type="match status" value="1"/>
</dbReference>
<dbReference type="InterPro" id="IPR010428">
    <property type="entry name" value="Zincin_1"/>
</dbReference>
<dbReference type="EMBL" id="JACHBL010000001">
    <property type="protein sequence ID" value="MBB5598275.1"/>
    <property type="molecule type" value="Genomic_DNA"/>
</dbReference>
<dbReference type="GO" id="GO:0008233">
    <property type="term" value="F:peptidase activity"/>
    <property type="evidence" value="ECO:0007669"/>
    <property type="project" value="UniProtKB-KW"/>
</dbReference>
<dbReference type="RefSeq" id="WP_183641729.1">
    <property type="nucleotide sequence ID" value="NZ_CANLFI010000003.1"/>
</dbReference>
<dbReference type="GO" id="GO:0006508">
    <property type="term" value="P:proteolysis"/>
    <property type="evidence" value="ECO:0007669"/>
    <property type="project" value="UniProtKB-KW"/>
</dbReference>
<organism evidence="2 3">
    <name type="scientific">Neomicrococcus lactis</name>
    <dbReference type="NCBI Taxonomy" id="732241"/>
    <lineage>
        <taxon>Bacteria</taxon>
        <taxon>Bacillati</taxon>
        <taxon>Actinomycetota</taxon>
        <taxon>Actinomycetes</taxon>
        <taxon>Micrococcales</taxon>
        <taxon>Micrococcaceae</taxon>
        <taxon>Neomicrococcus</taxon>
    </lineage>
</organism>
<keyword evidence="2" id="KW-0645">Protease</keyword>
<dbReference type="AlphaFoldDB" id="A0A7W8YB45"/>
<name>A0A7W8YB45_9MICC</name>
<dbReference type="InterPro" id="IPR038555">
    <property type="entry name" value="Zincin_1_sf"/>
</dbReference>
<keyword evidence="3" id="KW-1185">Reference proteome</keyword>